<dbReference type="AlphaFoldDB" id="A0A1C5G7R8"/>
<name>A0A1C5G7R8_MICEH</name>
<dbReference type="InterPro" id="IPR036291">
    <property type="entry name" value="NAD(P)-bd_dom_sf"/>
</dbReference>
<evidence type="ECO:0000259" key="3">
    <source>
        <dbReference type="Pfam" id="PF22725"/>
    </source>
</evidence>
<feature type="domain" description="Gfo/Idh/MocA-like oxidoreductase N-terminal" evidence="2">
    <location>
        <begin position="68"/>
        <end position="156"/>
    </location>
</feature>
<dbReference type="Proteomes" id="UP000198251">
    <property type="component" value="Chromosome I"/>
</dbReference>
<dbReference type="GO" id="GO:0016491">
    <property type="term" value="F:oxidoreductase activity"/>
    <property type="evidence" value="ECO:0007669"/>
    <property type="project" value="UniProtKB-KW"/>
</dbReference>
<dbReference type="GO" id="GO:0000166">
    <property type="term" value="F:nucleotide binding"/>
    <property type="evidence" value="ECO:0007669"/>
    <property type="project" value="InterPro"/>
</dbReference>
<reference evidence="4 5" key="1">
    <citation type="submission" date="2016-06" db="EMBL/GenBank/DDBJ databases">
        <authorList>
            <person name="Kjaerup R.B."/>
            <person name="Dalgaard T.S."/>
            <person name="Juul-Madsen H.R."/>
        </authorList>
    </citation>
    <scope>NUCLEOTIDE SEQUENCE [LARGE SCALE GENOMIC DNA]</scope>
    <source>
        <strain evidence="4 5">DSM 43913</strain>
    </source>
</reference>
<dbReference type="PANTHER" id="PTHR43818:SF11">
    <property type="entry name" value="BCDNA.GH03377"/>
    <property type="match status" value="1"/>
</dbReference>
<dbReference type="InterPro" id="IPR050463">
    <property type="entry name" value="Gfo/Idh/MocA_oxidrdct_glycsds"/>
</dbReference>
<organism evidence="4 5">
    <name type="scientific">Micromonospora echinofusca</name>
    <dbReference type="NCBI Taxonomy" id="47858"/>
    <lineage>
        <taxon>Bacteria</taxon>
        <taxon>Bacillati</taxon>
        <taxon>Actinomycetota</taxon>
        <taxon>Actinomycetes</taxon>
        <taxon>Micromonosporales</taxon>
        <taxon>Micromonosporaceae</taxon>
        <taxon>Micromonospora</taxon>
    </lineage>
</organism>
<evidence type="ECO:0000256" key="1">
    <source>
        <dbReference type="ARBA" id="ARBA00023002"/>
    </source>
</evidence>
<dbReference type="SUPFAM" id="SSF55347">
    <property type="entry name" value="Glyceraldehyde-3-phosphate dehydrogenase-like, C-terminal domain"/>
    <property type="match status" value="1"/>
</dbReference>
<dbReference type="Pfam" id="PF01408">
    <property type="entry name" value="GFO_IDH_MocA"/>
    <property type="match status" value="1"/>
</dbReference>
<keyword evidence="1" id="KW-0560">Oxidoreductase</keyword>
<dbReference type="PANTHER" id="PTHR43818">
    <property type="entry name" value="BCDNA.GH03377"/>
    <property type="match status" value="1"/>
</dbReference>
<gene>
    <name evidence="4" type="ORF">GA0070610_2176</name>
</gene>
<accession>A0A1C5G7R8</accession>
<evidence type="ECO:0000313" key="4">
    <source>
        <dbReference type="EMBL" id="SCG15924.1"/>
    </source>
</evidence>
<sequence>MAQVVARRSAAPAEGRNTMTRRSIGIIVNGVTGRMGYRQHLVRSLLAIREQGGVPLTDGTSIWPEPVLVGRNETRLREIAERHGLTDWTTDLSAALARDDVEIYFDAQVTQQREKAIRRALEAGKHVYTEKPLAEDTEGALDLARAARAAGVRTGVVQDKLFLPGLRKLKRLIDGGFFGRILSVRGEFGYWVFEGDWQPAQRPSWNYRAEDGGGIVVDMFPHWQYVLEELFGRVRTVSCVTATHVPQRVDESGRTYPATADDAAYGIFELDGGVVAQLNSSWCVRVHRDELVEFQVDGTEGSAVAGLRGCRVQHRAVTPKPVWNPDLPVTEAFRSQWTEVPDNEEFDNGFKVQWEAFLRHVVAGEPFPWDFLAGARGVQLAELGLRSAREGARLDVPELDL</sequence>
<evidence type="ECO:0000259" key="2">
    <source>
        <dbReference type="Pfam" id="PF01408"/>
    </source>
</evidence>
<dbReference type="InterPro" id="IPR000683">
    <property type="entry name" value="Gfo/Idh/MocA-like_OxRdtase_N"/>
</dbReference>
<keyword evidence="5" id="KW-1185">Reference proteome</keyword>
<dbReference type="Gene3D" id="3.40.50.720">
    <property type="entry name" value="NAD(P)-binding Rossmann-like Domain"/>
    <property type="match status" value="1"/>
</dbReference>
<dbReference type="SUPFAM" id="SSF51735">
    <property type="entry name" value="NAD(P)-binding Rossmann-fold domains"/>
    <property type="match status" value="1"/>
</dbReference>
<evidence type="ECO:0000313" key="5">
    <source>
        <dbReference type="Proteomes" id="UP000198251"/>
    </source>
</evidence>
<dbReference type="EMBL" id="LT607733">
    <property type="protein sequence ID" value="SCG15924.1"/>
    <property type="molecule type" value="Genomic_DNA"/>
</dbReference>
<protein>
    <submittedName>
        <fullName evidence="4">Predicted dehydrogenase</fullName>
    </submittedName>
</protein>
<feature type="domain" description="GFO/IDH/MocA-like oxidoreductase" evidence="3">
    <location>
        <begin position="167"/>
        <end position="303"/>
    </location>
</feature>
<dbReference type="Gene3D" id="3.30.360.10">
    <property type="entry name" value="Dihydrodipicolinate Reductase, domain 2"/>
    <property type="match status" value="1"/>
</dbReference>
<dbReference type="InterPro" id="IPR055170">
    <property type="entry name" value="GFO_IDH_MocA-like_dom"/>
</dbReference>
<proteinExistence type="predicted"/>
<dbReference type="Pfam" id="PF22725">
    <property type="entry name" value="GFO_IDH_MocA_C3"/>
    <property type="match status" value="1"/>
</dbReference>